<evidence type="ECO:0000313" key="2">
    <source>
        <dbReference type="Proteomes" id="UP001152888"/>
    </source>
</evidence>
<accession>A0A9P0ME87</accession>
<sequence length="62" mass="7397">MIITGRNVGRIWRVRKRFPAEFGNFFSGHFCGMRLGVILQGYHFLPIDQRRLFLDESYLYSL</sequence>
<keyword evidence="2" id="KW-1185">Reference proteome</keyword>
<gene>
    <name evidence="1" type="ORF">ACAOBT_LOCUS31801</name>
</gene>
<organism evidence="1 2">
    <name type="scientific">Acanthoscelides obtectus</name>
    <name type="common">Bean weevil</name>
    <name type="synonym">Bruchus obtectus</name>
    <dbReference type="NCBI Taxonomy" id="200917"/>
    <lineage>
        <taxon>Eukaryota</taxon>
        <taxon>Metazoa</taxon>
        <taxon>Ecdysozoa</taxon>
        <taxon>Arthropoda</taxon>
        <taxon>Hexapoda</taxon>
        <taxon>Insecta</taxon>
        <taxon>Pterygota</taxon>
        <taxon>Neoptera</taxon>
        <taxon>Endopterygota</taxon>
        <taxon>Coleoptera</taxon>
        <taxon>Polyphaga</taxon>
        <taxon>Cucujiformia</taxon>
        <taxon>Chrysomeloidea</taxon>
        <taxon>Chrysomelidae</taxon>
        <taxon>Bruchinae</taxon>
        <taxon>Bruchini</taxon>
        <taxon>Acanthoscelides</taxon>
    </lineage>
</organism>
<evidence type="ECO:0000313" key="1">
    <source>
        <dbReference type="EMBL" id="CAH2010822.1"/>
    </source>
</evidence>
<dbReference type="EMBL" id="CAKOFQ010008009">
    <property type="protein sequence ID" value="CAH2010822.1"/>
    <property type="molecule type" value="Genomic_DNA"/>
</dbReference>
<reference evidence="1" key="1">
    <citation type="submission" date="2022-03" db="EMBL/GenBank/DDBJ databases">
        <authorList>
            <person name="Sayadi A."/>
        </authorList>
    </citation>
    <scope>NUCLEOTIDE SEQUENCE</scope>
</reference>
<comment type="caution">
    <text evidence="1">The sequence shown here is derived from an EMBL/GenBank/DDBJ whole genome shotgun (WGS) entry which is preliminary data.</text>
</comment>
<proteinExistence type="predicted"/>
<protein>
    <submittedName>
        <fullName evidence="1">Uncharacterized protein</fullName>
    </submittedName>
</protein>
<dbReference type="AlphaFoldDB" id="A0A9P0ME87"/>
<dbReference type="Proteomes" id="UP001152888">
    <property type="component" value="Unassembled WGS sequence"/>
</dbReference>
<name>A0A9P0ME87_ACAOB</name>